<dbReference type="InterPro" id="IPR032691">
    <property type="entry name" value="Mon2/Sec7/BIG1-like_HUS"/>
</dbReference>
<feature type="region of interest" description="Disordered" evidence="4">
    <location>
        <begin position="483"/>
        <end position="522"/>
    </location>
</feature>
<gene>
    <name evidence="8" type="ORF">TWF730_001081</name>
</gene>
<dbReference type="Pfam" id="PF12783">
    <property type="entry name" value="Sec7-like_HUS"/>
    <property type="match status" value="1"/>
</dbReference>
<proteinExistence type="inferred from homology"/>
<dbReference type="InterPro" id="IPR032817">
    <property type="entry name" value="Mon2_C"/>
</dbReference>
<feature type="region of interest" description="Disordered" evidence="4">
    <location>
        <begin position="773"/>
        <end position="811"/>
    </location>
</feature>
<reference evidence="8 9" key="1">
    <citation type="submission" date="2019-10" db="EMBL/GenBank/DDBJ databases">
        <authorList>
            <person name="Palmer J.M."/>
        </authorList>
    </citation>
    <scope>NUCLEOTIDE SEQUENCE [LARGE SCALE GENOMIC DNA]</scope>
    <source>
        <strain evidence="8 9">TWF730</strain>
    </source>
</reference>
<evidence type="ECO:0000259" key="7">
    <source>
        <dbReference type="Pfam" id="PF16213"/>
    </source>
</evidence>
<protein>
    <submittedName>
        <fullName evidence="8">Uncharacterized protein</fullName>
    </submittedName>
</protein>
<evidence type="ECO:0000256" key="4">
    <source>
        <dbReference type="SAM" id="MobiDB-lite"/>
    </source>
</evidence>
<evidence type="ECO:0000256" key="2">
    <source>
        <dbReference type="ARBA" id="ARBA00022448"/>
    </source>
</evidence>
<dbReference type="Proteomes" id="UP001373714">
    <property type="component" value="Unassembled WGS sequence"/>
</dbReference>
<evidence type="ECO:0000256" key="1">
    <source>
        <dbReference type="ARBA" id="ARBA00008144"/>
    </source>
</evidence>
<dbReference type="SUPFAM" id="SSF48371">
    <property type="entry name" value="ARM repeat"/>
    <property type="match status" value="1"/>
</dbReference>
<sequence length="1703" mass="187905">MTAQILAHELTSLLAEARKRSGELRSATEKSLAELKLLSSSPENEVARELSRKPSFPSPFILACASKHPRLTAMGLSCLQRLIVAKALAQARLKEVLDAFRDAVSLGPDIQLKILQALPSLLQNYASNIKGKYLEDTLAICSSLQGTKVAVVNSTAAATLQQLIISVFDKVAAEDDKASEIPTSEDVSVDGETISLRPAAADAYRVFQDLCLQTEGQRPQHVQFTQIPQPFGLELIESVLANHFEIFLAHKEQAHIVRARVAPFVIRSLSNRTNFPIAVRVIRIFYVLLRRHLSILESECEVALGLLMHMLDPDAGPGWKRALCMEIVRGLFAEASLVRRLYSVYDARKDKKPVLKELTAMLARLATEKPSIIGLGTQSSVPLDQNALRNMNNEQMALEAGGVAGIIGGVSGMSDATISGLSLQWSSVRVPCIEQLDKTEPPATPESYLYALVLSCINSFSEGLAKFILPLATTSSEIRGSKKRRLKASIQAQTGNDSDATSGGENQDKKSPPNSLSRKSSTMKRRLKGILNPLTLEDHPLQADIQTCASIVDTCWPAVLALYSTYLYATLDNEYYHNLVRSLQKFTQVAGVLDLSTPRDTFLTTLGKAAVPPQVLSSHIAYSGFHEASSGRETPTSVPSNLAVPGTESKPLALNVRNLVCLRALLNVGTALGTTLKDSWTIVLEALQQTDYILQSTYRASKSSAQSVKSMDLQRSANDGQAMLANVGPEIAAVEGTSQKLFESTREFNNEAFRSFLRALCDLLDLDELENPPPVAEAPQTGRQRGAMPVLPGHKPPGFGHRRISSIGSRRKSSSAATIDNTFAISKLGELVQVNIERLITNDSEDNGWDTIQRYLLIASTSRGVEGAIRLKASEILHEFVILSARTLNPESPGVINIQERILNALLKELRGLEEGNQTGGDTNSNTVKLVDADIHKSALEALTTMLEQSGENLKSGWDILFSIMNTAFKVPAEGKTFRPAGKSIRLLKTSFASLQLICTDFLGLLPIDCVLVLIDTLYAFCAQVDDLNISLTTITYFWNISDFLQRQKSDSESEHDFPNTDKELLAAVRSQGSSTSMVLWLILLLRLAEITKDPRSEVRNGSIQTLFRIFDSYGHILGPKAWSSCLNIVVFKMMSTTETLLREGSLPAPERKQWDETVVLILKGTSNLYSNFLNVFQLLSSFETIWSTYIKYLRHLLDWRSFEVTKTVYKELARLLEKASTSEELAVSSKREAWDLWAMQGRGLVEGIEEGSQNNSQETLTAFINAFRPLYKLMGSITSTADIEQALGVFRDCMLYPELPAYFFDVETLSALQTSILDSIKAIDTASTEWTSLVLKELAFLSRLPYRAAAANNDTKARKPSYVAVSSTILASLTGMALKHASAGPDIYNSGAVSEVLQALCEPIQMKYKFYPGATTRKEALWVQATRVALAILKEMIPILDSMQLNDNKDDDDTVRIRFWEDVVDITCAIVTADCDDEDVDVVLKDEEFDIWAFEEARGLIIPRLGRGFVPFLVKERYVKSVFGASLLYKVLDGELDISFKDGEKGVGGSGMLFGCTSDLVLERRARVGYRCLDELFELCGGEKEGDEWVRLAGAAIPWMLVRVSVVLRRFAADQPLRGRTPQPRCQRKEIIYIMEKFTKLRCAGVELGEGRESGGEGEVMEKAKRHLLVMFPFISQAVRVAYGDSRLLVLLTNALDEIGKM</sequence>
<dbReference type="InterPro" id="IPR032629">
    <property type="entry name" value="DCB_dom"/>
</dbReference>
<accession>A0AAV9VQJ4</accession>
<keyword evidence="9" id="KW-1185">Reference proteome</keyword>
<comment type="caution">
    <text evidence="8">The sequence shown here is derived from an EMBL/GenBank/DDBJ whole genome shotgun (WGS) entry which is preliminary data.</text>
</comment>
<keyword evidence="2" id="KW-0813">Transport</keyword>
<dbReference type="GO" id="GO:0005794">
    <property type="term" value="C:Golgi apparatus"/>
    <property type="evidence" value="ECO:0007669"/>
    <property type="project" value="UniProtKB-ARBA"/>
</dbReference>
<evidence type="ECO:0000313" key="8">
    <source>
        <dbReference type="EMBL" id="KAK6363660.1"/>
    </source>
</evidence>
<name>A0AAV9VQJ4_9PEZI</name>
<dbReference type="InterPro" id="IPR016024">
    <property type="entry name" value="ARM-type_fold"/>
</dbReference>
<feature type="domain" description="Mon2/Sec7/BIG1-like dimerisation and cyclophilin-binding" evidence="7">
    <location>
        <begin position="4"/>
        <end position="175"/>
    </location>
</feature>
<feature type="compositionally biased region" description="Basic residues" evidence="4">
    <location>
        <begin position="800"/>
        <end position="811"/>
    </location>
</feature>
<dbReference type="PANTHER" id="PTHR10663:SF333">
    <property type="entry name" value="PROTEIN MON2 HOMOLOG"/>
    <property type="match status" value="1"/>
</dbReference>
<evidence type="ECO:0000259" key="5">
    <source>
        <dbReference type="Pfam" id="PF12783"/>
    </source>
</evidence>
<dbReference type="Pfam" id="PF16206">
    <property type="entry name" value="Mon2_C"/>
    <property type="match status" value="1"/>
</dbReference>
<feature type="domain" description="Mon2/Sec7/BIG1-like HUS" evidence="5">
    <location>
        <begin position="200"/>
        <end position="354"/>
    </location>
</feature>
<dbReference type="Pfam" id="PF16213">
    <property type="entry name" value="DCB"/>
    <property type="match status" value="1"/>
</dbReference>
<evidence type="ECO:0000256" key="3">
    <source>
        <dbReference type="ARBA" id="ARBA00022927"/>
    </source>
</evidence>
<dbReference type="PANTHER" id="PTHR10663">
    <property type="entry name" value="GUANYL-NUCLEOTIDE EXCHANGE FACTOR"/>
    <property type="match status" value="1"/>
</dbReference>
<evidence type="ECO:0000259" key="6">
    <source>
        <dbReference type="Pfam" id="PF16206"/>
    </source>
</evidence>
<evidence type="ECO:0000313" key="9">
    <source>
        <dbReference type="Proteomes" id="UP001373714"/>
    </source>
</evidence>
<keyword evidence="3" id="KW-0653">Protein transport</keyword>
<dbReference type="EMBL" id="JAVHNS010000001">
    <property type="protein sequence ID" value="KAK6363660.1"/>
    <property type="molecule type" value="Genomic_DNA"/>
</dbReference>
<comment type="similarity">
    <text evidence="1">Belongs to the MON2 family.</text>
</comment>
<feature type="compositionally biased region" description="Polar residues" evidence="4">
    <location>
        <begin position="490"/>
        <end position="505"/>
    </location>
</feature>
<feature type="domain" description="Mon2 C-terminal" evidence="6">
    <location>
        <begin position="1000"/>
        <end position="1226"/>
    </location>
</feature>
<dbReference type="GO" id="GO:0015031">
    <property type="term" value="P:protein transport"/>
    <property type="evidence" value="ECO:0007669"/>
    <property type="project" value="UniProtKB-KW"/>
</dbReference>
<organism evidence="8 9">
    <name type="scientific">Orbilia blumenaviensis</name>
    <dbReference type="NCBI Taxonomy" id="1796055"/>
    <lineage>
        <taxon>Eukaryota</taxon>
        <taxon>Fungi</taxon>
        <taxon>Dikarya</taxon>
        <taxon>Ascomycota</taxon>
        <taxon>Pezizomycotina</taxon>
        <taxon>Orbiliomycetes</taxon>
        <taxon>Orbiliales</taxon>
        <taxon>Orbiliaceae</taxon>
        <taxon>Orbilia</taxon>
    </lineage>
</organism>